<evidence type="ECO:0000313" key="3">
    <source>
        <dbReference type="Proteomes" id="UP000442694"/>
    </source>
</evidence>
<dbReference type="PROSITE" id="PS50112">
    <property type="entry name" value="PAS"/>
    <property type="match status" value="1"/>
</dbReference>
<dbReference type="RefSeq" id="WP_152212460.1">
    <property type="nucleotide sequence ID" value="NZ_WFLN01000005.1"/>
</dbReference>
<proteinExistence type="predicted"/>
<dbReference type="SUPFAM" id="SSF55785">
    <property type="entry name" value="PYP-like sensor domain (PAS domain)"/>
    <property type="match status" value="1"/>
</dbReference>
<sequence length="127" mass="14861">MLLSRYINNFLNNITSEKLLKSQSFFISCYNTFGEIVYVSQNCDEFYGYARDEFTKKLVHEYLVPDEIEYLSEEVLSMIYNVEKIHKIKAQIKTKSGKIIAIKAYAKGIYIESLEETFIIIISQKCN</sequence>
<reference evidence="2 3" key="1">
    <citation type="submission" date="2019-10" db="EMBL/GenBank/DDBJ databases">
        <title>New genus of Silvanigrellaceae.</title>
        <authorList>
            <person name="Pitt A."/>
            <person name="Hahn M.W."/>
        </authorList>
    </citation>
    <scope>NUCLEOTIDE SEQUENCE [LARGE SCALE GENOMIC DNA]</scope>
    <source>
        <strain evidence="2 3">33A1-SZDP</strain>
    </source>
</reference>
<feature type="domain" description="PAS" evidence="1">
    <location>
        <begin position="34"/>
        <end position="83"/>
    </location>
</feature>
<dbReference type="Gene3D" id="3.30.450.20">
    <property type="entry name" value="PAS domain"/>
    <property type="match status" value="1"/>
</dbReference>
<dbReference type="Proteomes" id="UP000442694">
    <property type="component" value="Unassembled WGS sequence"/>
</dbReference>
<evidence type="ECO:0000313" key="2">
    <source>
        <dbReference type="EMBL" id="KAB8032221.1"/>
    </source>
</evidence>
<dbReference type="AlphaFoldDB" id="A0A833JGV0"/>
<dbReference type="Pfam" id="PF08447">
    <property type="entry name" value="PAS_3"/>
    <property type="match status" value="1"/>
</dbReference>
<dbReference type="InterPro" id="IPR013655">
    <property type="entry name" value="PAS_fold_3"/>
</dbReference>
<evidence type="ECO:0000259" key="1">
    <source>
        <dbReference type="PROSITE" id="PS50112"/>
    </source>
</evidence>
<gene>
    <name evidence="2" type="ORF">GCL57_06120</name>
</gene>
<dbReference type="NCBIfam" id="TIGR00229">
    <property type="entry name" value="sensory_box"/>
    <property type="match status" value="1"/>
</dbReference>
<keyword evidence="3" id="KW-1185">Reference proteome</keyword>
<dbReference type="CDD" id="cd00130">
    <property type="entry name" value="PAS"/>
    <property type="match status" value="1"/>
</dbReference>
<organism evidence="2 3">
    <name type="scientific">Fluviispira multicolorata</name>
    <dbReference type="NCBI Taxonomy" id="2654512"/>
    <lineage>
        <taxon>Bacteria</taxon>
        <taxon>Pseudomonadati</taxon>
        <taxon>Bdellovibrionota</taxon>
        <taxon>Oligoflexia</taxon>
        <taxon>Silvanigrellales</taxon>
        <taxon>Silvanigrellaceae</taxon>
        <taxon>Fluviispira</taxon>
    </lineage>
</organism>
<dbReference type="EMBL" id="WFLN01000005">
    <property type="protein sequence ID" value="KAB8032221.1"/>
    <property type="molecule type" value="Genomic_DNA"/>
</dbReference>
<name>A0A833JGV0_9BACT</name>
<dbReference type="InterPro" id="IPR000014">
    <property type="entry name" value="PAS"/>
</dbReference>
<comment type="caution">
    <text evidence="2">The sequence shown here is derived from an EMBL/GenBank/DDBJ whole genome shotgun (WGS) entry which is preliminary data.</text>
</comment>
<protein>
    <submittedName>
        <fullName evidence="2">PAS domain-containing protein</fullName>
    </submittedName>
</protein>
<accession>A0A833JGV0</accession>
<dbReference type="InterPro" id="IPR035965">
    <property type="entry name" value="PAS-like_dom_sf"/>
</dbReference>